<gene>
    <name evidence="3" type="ORF">IWX46DRAFT_378693</name>
</gene>
<accession>A0ABR1L746</accession>
<feature type="compositionally biased region" description="Polar residues" evidence="2">
    <location>
        <begin position="62"/>
        <end position="76"/>
    </location>
</feature>
<feature type="coiled-coil region" evidence="1">
    <location>
        <begin position="338"/>
        <end position="365"/>
    </location>
</feature>
<evidence type="ECO:0000313" key="3">
    <source>
        <dbReference type="EMBL" id="KAK7531059.1"/>
    </source>
</evidence>
<feature type="coiled-coil region" evidence="1">
    <location>
        <begin position="285"/>
        <end position="312"/>
    </location>
</feature>
<dbReference type="EMBL" id="JBBPDW010000059">
    <property type="protein sequence ID" value="KAK7531059.1"/>
    <property type="molecule type" value="Genomic_DNA"/>
</dbReference>
<keyword evidence="1" id="KW-0175">Coiled coil</keyword>
<comment type="caution">
    <text evidence="3">The sequence shown here is derived from an EMBL/GenBank/DDBJ whole genome shotgun (WGS) entry which is preliminary data.</text>
</comment>
<evidence type="ECO:0000256" key="2">
    <source>
        <dbReference type="SAM" id="MobiDB-lite"/>
    </source>
</evidence>
<protein>
    <recommendedName>
        <fullName evidence="5">SWI5-dependent HO expression protein 3</fullName>
    </recommendedName>
</protein>
<evidence type="ECO:0008006" key="5">
    <source>
        <dbReference type="Google" id="ProtNLM"/>
    </source>
</evidence>
<proteinExistence type="predicted"/>
<sequence>MDNESTRRGNPTGAKSSMHRTAPAPDPQQTAAIPTGEHHLDETHLSPGGGFERLRPLLSAPHSRQTSQNSIMTDPFQNGPLAAVGHAPAPSDENHLAITHFSTSGPSKTVRPFSRIHSRHQSQHSVIGNPFLQSHHVDVGRTKISQAPTRSEIEPHGFPFDERPSIESLAIGALPCDLDPEEHRQCVALLQDAQAALDTLKMRVKVSEHNNDILADKVESLNAEVADLSTKASVSDKQYYQDRVDRLTRQVEYLSTVPHNEKYIGRLEMFEAEARAFRQTKFSMEQTHAQQVEKLEQEMEILKAKLQTTEECYSSELARVSNAMQRERTSKEVTHQTLMLAEAKIANLEDTLHRQRSTTSQLRDQVHEQRNWIHASDDRNIHNVRCIRGMLEQVTHAVDQSNQELAMTNRALNHMQGLPTDPPITPRRRR</sequence>
<reference evidence="3 4" key="1">
    <citation type="submission" date="2024-04" db="EMBL/GenBank/DDBJ databases">
        <title>Phyllosticta paracitricarpa is synonymous to the EU quarantine fungus P. citricarpa based on phylogenomic analyses.</title>
        <authorList>
            <consortium name="Lawrence Berkeley National Laboratory"/>
            <person name="Van Ingen-Buijs V.A."/>
            <person name="Van Westerhoven A.C."/>
            <person name="Haridas S."/>
            <person name="Skiadas P."/>
            <person name="Martin F."/>
            <person name="Groenewald J.Z."/>
            <person name="Crous P.W."/>
            <person name="Seidl M.F."/>
        </authorList>
    </citation>
    <scope>NUCLEOTIDE SEQUENCE [LARGE SCALE GENOMIC DNA]</scope>
    <source>
        <strain evidence="3 4">CBS 122670</strain>
    </source>
</reference>
<feature type="compositionally biased region" description="Low complexity" evidence="2">
    <location>
        <begin position="21"/>
        <end position="35"/>
    </location>
</feature>
<evidence type="ECO:0000256" key="1">
    <source>
        <dbReference type="SAM" id="Coils"/>
    </source>
</evidence>
<evidence type="ECO:0000313" key="4">
    <source>
        <dbReference type="Proteomes" id="UP001365128"/>
    </source>
</evidence>
<feature type="region of interest" description="Disordered" evidence="2">
    <location>
        <begin position="1"/>
        <end position="93"/>
    </location>
</feature>
<organism evidence="3 4">
    <name type="scientific">Phyllosticta citricarpa</name>
    <dbReference type="NCBI Taxonomy" id="55181"/>
    <lineage>
        <taxon>Eukaryota</taxon>
        <taxon>Fungi</taxon>
        <taxon>Dikarya</taxon>
        <taxon>Ascomycota</taxon>
        <taxon>Pezizomycotina</taxon>
        <taxon>Dothideomycetes</taxon>
        <taxon>Dothideomycetes incertae sedis</taxon>
        <taxon>Botryosphaeriales</taxon>
        <taxon>Phyllostictaceae</taxon>
        <taxon>Phyllosticta</taxon>
    </lineage>
</organism>
<name>A0ABR1L746_9PEZI</name>
<dbReference type="Proteomes" id="UP001365128">
    <property type="component" value="Unassembled WGS sequence"/>
</dbReference>
<keyword evidence="4" id="KW-1185">Reference proteome</keyword>
<feature type="coiled-coil region" evidence="1">
    <location>
        <begin position="190"/>
        <end position="231"/>
    </location>
</feature>